<protein>
    <submittedName>
        <fullName evidence="2">VOC family protein</fullName>
    </submittedName>
</protein>
<dbReference type="SUPFAM" id="SSF54593">
    <property type="entry name" value="Glyoxalase/Bleomycin resistance protein/Dihydroxybiphenyl dioxygenase"/>
    <property type="match status" value="1"/>
</dbReference>
<feature type="domain" description="VOC" evidence="1">
    <location>
        <begin position="2"/>
        <end position="116"/>
    </location>
</feature>
<proteinExistence type="predicted"/>
<dbReference type="InterPro" id="IPR040553">
    <property type="entry name" value="TxDE"/>
</dbReference>
<dbReference type="InterPro" id="IPR004360">
    <property type="entry name" value="Glyas_Fos-R_dOase_dom"/>
</dbReference>
<sequence length="227" mass="26115">MQINKVILYCNDLSVLKDFYVNRFGFTILRDVEDRFAIEIGNSVLEIIESKDMHAPFYHFAFNIPPNVFKQAKEWTKSKVALDEENGEDEVYFQFIDAHSIYFHDPSGNIVELIARKSSPQATDSESFSIKNLLNIGEISITTNEVIPVGKSLVEHRIPVRDNEQLISDGLNFLGDRDGGAFLLLTPENRRWFFSNTYSKIYPLTIYVDNEQQIIINDQGKIEVKNI</sequence>
<dbReference type="InterPro" id="IPR037523">
    <property type="entry name" value="VOC_core"/>
</dbReference>
<organism evidence="2 3">
    <name type="scientific">Ornithinibacillus salinisoli</name>
    <dbReference type="NCBI Taxonomy" id="1848459"/>
    <lineage>
        <taxon>Bacteria</taxon>
        <taxon>Bacillati</taxon>
        <taxon>Bacillota</taxon>
        <taxon>Bacilli</taxon>
        <taxon>Bacillales</taxon>
        <taxon>Bacillaceae</taxon>
        <taxon>Ornithinibacillus</taxon>
    </lineage>
</organism>
<name>A0ABW4W2U9_9BACI</name>
<keyword evidence="3" id="KW-1185">Reference proteome</keyword>
<evidence type="ECO:0000313" key="2">
    <source>
        <dbReference type="EMBL" id="MFD2045421.1"/>
    </source>
</evidence>
<evidence type="ECO:0000259" key="1">
    <source>
        <dbReference type="PROSITE" id="PS51819"/>
    </source>
</evidence>
<dbReference type="Pfam" id="PF00903">
    <property type="entry name" value="Glyoxalase"/>
    <property type="match status" value="1"/>
</dbReference>
<dbReference type="Pfam" id="PF18711">
    <property type="entry name" value="TxDE"/>
    <property type="match status" value="1"/>
</dbReference>
<dbReference type="Proteomes" id="UP001597383">
    <property type="component" value="Unassembled WGS sequence"/>
</dbReference>
<reference evidence="3" key="1">
    <citation type="journal article" date="2019" name="Int. J. Syst. Evol. Microbiol.">
        <title>The Global Catalogue of Microorganisms (GCM) 10K type strain sequencing project: providing services to taxonomists for standard genome sequencing and annotation.</title>
        <authorList>
            <consortium name="The Broad Institute Genomics Platform"/>
            <consortium name="The Broad Institute Genome Sequencing Center for Infectious Disease"/>
            <person name="Wu L."/>
            <person name="Ma J."/>
        </authorList>
    </citation>
    <scope>NUCLEOTIDE SEQUENCE [LARGE SCALE GENOMIC DNA]</scope>
    <source>
        <strain evidence="3">R28</strain>
    </source>
</reference>
<dbReference type="InterPro" id="IPR029068">
    <property type="entry name" value="Glyas_Bleomycin-R_OHBP_Dase"/>
</dbReference>
<dbReference type="EMBL" id="JBHUHQ010000019">
    <property type="protein sequence ID" value="MFD2045421.1"/>
    <property type="molecule type" value="Genomic_DNA"/>
</dbReference>
<accession>A0ABW4W2U9</accession>
<comment type="caution">
    <text evidence="2">The sequence shown here is derived from an EMBL/GenBank/DDBJ whole genome shotgun (WGS) entry which is preliminary data.</text>
</comment>
<gene>
    <name evidence="2" type="ORF">ACFSJF_14165</name>
</gene>
<dbReference type="PROSITE" id="PS51819">
    <property type="entry name" value="VOC"/>
    <property type="match status" value="1"/>
</dbReference>
<evidence type="ECO:0000313" key="3">
    <source>
        <dbReference type="Proteomes" id="UP001597383"/>
    </source>
</evidence>
<dbReference type="Gene3D" id="3.10.180.10">
    <property type="entry name" value="2,3-Dihydroxybiphenyl 1,2-Dioxygenase, domain 1"/>
    <property type="match status" value="1"/>
</dbReference>
<dbReference type="RefSeq" id="WP_377558062.1">
    <property type="nucleotide sequence ID" value="NZ_JBHUHQ010000019.1"/>
</dbReference>